<accession>A0A8C4KJX8</accession>
<sequence length="359" mass="40500">MGSISAANAEFCFDMFKELKVHHVKENIFYSPLGIISTLSMIYLGARGNTEFQMEKVSYLHKSIEAPFDPVNVLPGLVWWLQLLSLQIYLKCVKKLYRAGLETINFKTASDQARQLINSWVENQTNGQIQDFLEPGSVDLNTALLLINAIYFKGMWKKAFREEDTQEVLFSMTKQESKPVQMMCQNGTFKIAVVADEKIKVLELPYAGRELSMLVLLPEDASSLEQLESTISFEKLTEWTSPNMMEKKTVKVYLPRMKIEEKYNLTSVLTALGMTDLFSPLANLSGISAAETLKMSEALHEASMEVSEAGTEVAGSTGAMGEIKHSPVSEEFRADHPFLFLIKHNPTNIIIFFGRCFYP</sequence>
<dbReference type="PROSITE" id="PS00284">
    <property type="entry name" value="SERPIN"/>
    <property type="match status" value="1"/>
</dbReference>
<evidence type="ECO:0000313" key="4">
    <source>
        <dbReference type="Proteomes" id="UP000694423"/>
    </source>
</evidence>
<comment type="similarity">
    <text evidence="1">Belongs to the serpin family. Ov-serpin subfamily.</text>
</comment>
<dbReference type="GO" id="GO:0004867">
    <property type="term" value="F:serine-type endopeptidase inhibitor activity"/>
    <property type="evidence" value="ECO:0007669"/>
    <property type="project" value="InterPro"/>
</dbReference>
<reference evidence="3" key="2">
    <citation type="submission" date="2025-09" db="UniProtKB">
        <authorList>
            <consortium name="Ensembl"/>
        </authorList>
    </citation>
    <scope>IDENTIFICATION</scope>
</reference>
<evidence type="ECO:0000313" key="3">
    <source>
        <dbReference type="Ensembl" id="ENSDNVP00000025405.1"/>
    </source>
</evidence>
<keyword evidence="4" id="KW-1185">Reference proteome</keyword>
<dbReference type="InterPro" id="IPR036186">
    <property type="entry name" value="Serpin_sf"/>
</dbReference>
<name>A0A8C4KJX8_DRONO</name>
<dbReference type="InterPro" id="IPR042185">
    <property type="entry name" value="Serpin_sf_2"/>
</dbReference>
<dbReference type="SUPFAM" id="SSF56574">
    <property type="entry name" value="Serpins"/>
    <property type="match status" value="1"/>
</dbReference>
<dbReference type="Pfam" id="PF00079">
    <property type="entry name" value="Serpin"/>
    <property type="match status" value="1"/>
</dbReference>
<dbReference type="FunFam" id="2.30.39.10:FF:000001">
    <property type="entry name" value="Serpin family B member 2"/>
    <property type="match status" value="1"/>
</dbReference>
<dbReference type="InterPro" id="IPR000215">
    <property type="entry name" value="Serpin_fam"/>
</dbReference>
<reference evidence="3" key="1">
    <citation type="submission" date="2025-08" db="UniProtKB">
        <authorList>
            <consortium name="Ensembl"/>
        </authorList>
    </citation>
    <scope>IDENTIFICATION</scope>
</reference>
<dbReference type="InterPro" id="IPR023795">
    <property type="entry name" value="Serpin_CS"/>
</dbReference>
<dbReference type="Ensembl" id="ENSDNVT00000030744.1">
    <property type="protein sequence ID" value="ENSDNVP00000025405.1"/>
    <property type="gene ID" value="ENSDNVG00000017669.1"/>
</dbReference>
<feature type="domain" description="Serpin" evidence="2">
    <location>
        <begin position="13"/>
        <end position="359"/>
    </location>
</feature>
<dbReference type="Proteomes" id="UP000694423">
    <property type="component" value="Unplaced"/>
</dbReference>
<dbReference type="GO" id="GO:0005615">
    <property type="term" value="C:extracellular space"/>
    <property type="evidence" value="ECO:0007669"/>
    <property type="project" value="InterPro"/>
</dbReference>
<dbReference type="InterPro" id="IPR042178">
    <property type="entry name" value="Serpin_sf_1"/>
</dbReference>
<gene>
    <name evidence="3" type="primary">LOC112992055</name>
</gene>
<dbReference type="Gene3D" id="2.30.39.10">
    <property type="entry name" value="Alpha-1-antitrypsin, domain 1"/>
    <property type="match status" value="1"/>
</dbReference>
<proteinExistence type="inferred from homology"/>
<protein>
    <submittedName>
        <fullName evidence="3">Ovalbumin-like</fullName>
    </submittedName>
</protein>
<dbReference type="InterPro" id="IPR023796">
    <property type="entry name" value="Serpin_dom"/>
</dbReference>
<dbReference type="Gene3D" id="3.30.497.10">
    <property type="entry name" value="Antithrombin, subunit I, domain 2"/>
    <property type="match status" value="2"/>
</dbReference>
<dbReference type="AlphaFoldDB" id="A0A8C4KJX8"/>
<dbReference type="PANTHER" id="PTHR11461">
    <property type="entry name" value="SERINE PROTEASE INHIBITOR, SERPIN"/>
    <property type="match status" value="1"/>
</dbReference>
<evidence type="ECO:0000256" key="1">
    <source>
        <dbReference type="ARBA" id="ARBA00006426"/>
    </source>
</evidence>
<evidence type="ECO:0000259" key="2">
    <source>
        <dbReference type="SMART" id="SM00093"/>
    </source>
</evidence>
<organism evidence="3 4">
    <name type="scientific">Dromaius novaehollandiae</name>
    <name type="common">Emu</name>
    <dbReference type="NCBI Taxonomy" id="8790"/>
    <lineage>
        <taxon>Eukaryota</taxon>
        <taxon>Metazoa</taxon>
        <taxon>Chordata</taxon>
        <taxon>Craniata</taxon>
        <taxon>Vertebrata</taxon>
        <taxon>Euteleostomi</taxon>
        <taxon>Archelosauria</taxon>
        <taxon>Archosauria</taxon>
        <taxon>Dinosauria</taxon>
        <taxon>Saurischia</taxon>
        <taxon>Theropoda</taxon>
        <taxon>Coelurosauria</taxon>
        <taxon>Aves</taxon>
        <taxon>Palaeognathae</taxon>
        <taxon>Casuariiformes</taxon>
        <taxon>Dromaiidae</taxon>
        <taxon>Dromaius</taxon>
    </lineage>
</organism>
<dbReference type="SMART" id="SM00093">
    <property type="entry name" value="SERPIN"/>
    <property type="match status" value="1"/>
</dbReference>
<dbReference type="PANTHER" id="PTHR11461:SF186">
    <property type="entry name" value="SERPIN B4"/>
    <property type="match status" value="1"/>
</dbReference>